<dbReference type="EC" id="3.4.11.1" evidence="6"/>
<proteinExistence type="inferred from homology"/>
<keyword evidence="3 6" id="KW-0031">Aminopeptidase</keyword>
<dbReference type="InterPro" id="IPR008283">
    <property type="entry name" value="Peptidase_M17_N"/>
</dbReference>
<dbReference type="GO" id="GO:0006508">
    <property type="term" value="P:proteolysis"/>
    <property type="evidence" value="ECO:0007669"/>
    <property type="project" value="UniProtKB-KW"/>
</dbReference>
<feature type="binding site" evidence="6">
    <location>
        <position position="264"/>
    </location>
    <ligand>
        <name>Mn(2+)</name>
        <dbReference type="ChEBI" id="CHEBI:29035"/>
        <label>1</label>
    </ligand>
</feature>
<dbReference type="PROSITE" id="PS00631">
    <property type="entry name" value="CYTOSOL_AP"/>
    <property type="match status" value="1"/>
</dbReference>
<comment type="subcellular location">
    <subcellularLocation>
        <location evidence="6">Cytoplasm</location>
    </subcellularLocation>
</comment>
<dbReference type="CDD" id="cd00433">
    <property type="entry name" value="Peptidase_M17"/>
    <property type="match status" value="1"/>
</dbReference>
<comment type="function">
    <text evidence="6">Presumably involved in the processing and regular turnover of intracellular proteins. Catalyzes the removal of unsubstituted N-terminal amino acids from various peptides.</text>
</comment>
<evidence type="ECO:0000259" key="7">
    <source>
        <dbReference type="PROSITE" id="PS00631"/>
    </source>
</evidence>
<dbReference type="AlphaFoldDB" id="A0A075FZM3"/>
<dbReference type="PRINTS" id="PR00481">
    <property type="entry name" value="LAMNOPPTDASE"/>
</dbReference>
<comment type="similarity">
    <text evidence="2 6">Belongs to the peptidase M17 family.</text>
</comment>
<feature type="active site" evidence="6">
    <location>
        <position position="271"/>
    </location>
</feature>
<feature type="binding site" evidence="6">
    <location>
        <position position="264"/>
    </location>
    <ligand>
        <name>Mn(2+)</name>
        <dbReference type="ChEBI" id="CHEBI:29035"/>
        <label>2</label>
    </ligand>
</feature>
<dbReference type="PANTHER" id="PTHR11963:SF23">
    <property type="entry name" value="CYTOSOL AMINOPEPTIDASE"/>
    <property type="match status" value="1"/>
</dbReference>
<dbReference type="SUPFAM" id="SSF52949">
    <property type="entry name" value="Macro domain-like"/>
    <property type="match status" value="1"/>
</dbReference>
<feature type="active site" evidence="6">
    <location>
        <position position="345"/>
    </location>
</feature>
<keyword evidence="6" id="KW-0464">Manganese</keyword>
<dbReference type="InterPro" id="IPR000819">
    <property type="entry name" value="Peptidase_M17_C"/>
</dbReference>
<dbReference type="GO" id="GO:0005737">
    <property type="term" value="C:cytoplasm"/>
    <property type="evidence" value="ECO:0007669"/>
    <property type="project" value="UniProtKB-SubCell"/>
</dbReference>
<feature type="binding site" evidence="6">
    <location>
        <position position="259"/>
    </location>
    <ligand>
        <name>Mn(2+)</name>
        <dbReference type="ChEBI" id="CHEBI:29035"/>
        <label>2</label>
    </ligand>
</feature>
<feature type="binding site" evidence="6">
    <location>
        <position position="343"/>
    </location>
    <ligand>
        <name>Mn(2+)</name>
        <dbReference type="ChEBI" id="CHEBI:29035"/>
        <label>2</label>
    </ligand>
</feature>
<feature type="binding site" evidence="6">
    <location>
        <position position="343"/>
    </location>
    <ligand>
        <name>Mn(2+)</name>
        <dbReference type="ChEBI" id="CHEBI:29035"/>
        <label>1</label>
    </ligand>
</feature>
<dbReference type="HAMAP" id="MF_00181">
    <property type="entry name" value="Cytosol_peptidase_M17"/>
    <property type="match status" value="1"/>
</dbReference>
<feature type="binding site" evidence="6">
    <location>
        <position position="282"/>
    </location>
    <ligand>
        <name>Mn(2+)</name>
        <dbReference type="ChEBI" id="CHEBI:29035"/>
        <label>2</label>
    </ligand>
</feature>
<keyword evidence="5 6" id="KW-0378">Hydrolase</keyword>
<protein>
    <recommendedName>
        <fullName evidence="6">Probable cytosol aminopeptidase</fullName>
        <ecNumber evidence="6">3.4.11.1</ecNumber>
    </recommendedName>
    <alternativeName>
        <fullName evidence="6">Leucine aminopeptidase</fullName>
        <shortName evidence="6">LAP</shortName>
        <ecNumber evidence="6">3.4.11.10</ecNumber>
    </alternativeName>
    <alternativeName>
        <fullName evidence="6">Leucyl aminopeptidase</fullName>
    </alternativeName>
</protein>
<dbReference type="PANTHER" id="PTHR11963">
    <property type="entry name" value="LEUCINE AMINOPEPTIDASE-RELATED"/>
    <property type="match status" value="1"/>
</dbReference>
<dbReference type="EMBL" id="KF900437">
    <property type="protein sequence ID" value="AIE95052.1"/>
    <property type="molecule type" value="Genomic_DNA"/>
</dbReference>
<feature type="binding site" evidence="6">
    <location>
        <position position="341"/>
    </location>
    <ligand>
        <name>Mn(2+)</name>
        <dbReference type="ChEBI" id="CHEBI:29035"/>
        <label>1</label>
    </ligand>
</feature>
<comment type="catalytic activity">
    <reaction evidence="1 6">
        <text>Release of an N-terminal amino acid, Xaa-|-Yaa-, in which Xaa is preferably Leu, but may be other amino acids including Pro although not Arg or Lys, and Yaa may be Pro. Amino acid amides and methyl esters are also readily hydrolyzed, but rates on arylamides are exceedingly low.</text>
        <dbReference type="EC" id="3.4.11.1"/>
    </reaction>
</comment>
<dbReference type="InterPro" id="IPR043472">
    <property type="entry name" value="Macro_dom-like"/>
</dbReference>
<dbReference type="Gene3D" id="3.40.220.10">
    <property type="entry name" value="Leucine Aminopeptidase, subunit E, domain 1"/>
    <property type="match status" value="1"/>
</dbReference>
<accession>A0A075FZM3</accession>
<evidence type="ECO:0000256" key="4">
    <source>
        <dbReference type="ARBA" id="ARBA00022670"/>
    </source>
</evidence>
<dbReference type="EC" id="3.4.11.10" evidence="6"/>
<dbReference type="Pfam" id="PF02789">
    <property type="entry name" value="Peptidase_M17_N"/>
    <property type="match status" value="1"/>
</dbReference>
<evidence type="ECO:0000256" key="2">
    <source>
        <dbReference type="ARBA" id="ARBA00009528"/>
    </source>
</evidence>
<sequence length="499" mass="53379">MEHQVGPMDTVEQTLILPLFEGVDKPPNRSLTGLSRAGQSQVRSAIASDDFDGKSGKMISLWNDDCKVILVGMGKSSDMKSNSVRDAGANALATLNKTHGKSITVRFTSGWKVTMMTAFAEGMMLRDYKFDKYLSKDDDDDDDGTPYTVTFQSSNRHLDNLTAGCARVSAMATGVHIARDLGNEPANKLTPMEYASRARAFAKGKGNLSVTVLEWDELLEEKMGGLINVGKGSEHPPCMVIWELNAKAKDGPCPIVVGKGITFDTGGISLKPGAGMDEMKFDMHGSATVFGLMVALHGVGHDGHMMAISCMAENSPSSTAYRPGDVIPTYSGKTVEVLNTDAEGRLVLADGLWKAGEYNPEYIIDLATLTGACVIALGHEASGLWSNDDDLLENLRKAAADSGELAWPMPLLPAFEKQMTGSKIADVKNLGERYGGSNSAAAFLKQFVPKNGDGDDAKQYPWAHLDIAGTAWGTSNNAMVAHGATGVHVRTLVRLIDGQ</sequence>
<keyword evidence="6" id="KW-0479">Metal-binding</keyword>
<evidence type="ECO:0000256" key="1">
    <source>
        <dbReference type="ARBA" id="ARBA00000135"/>
    </source>
</evidence>
<organism evidence="8">
    <name type="scientific">uncultured marine group II/III euryarchaeote AD1000_55_D10</name>
    <dbReference type="NCBI Taxonomy" id="1457785"/>
    <lineage>
        <taxon>Archaea</taxon>
        <taxon>Methanobacteriati</taxon>
        <taxon>Methanobacteriota</taxon>
        <taxon>environmental samples</taxon>
    </lineage>
</organism>
<reference evidence="8" key="1">
    <citation type="journal article" date="2014" name="Genome Biol. Evol.">
        <title>Pangenome evidence for extensive interdomain horizontal transfer affecting lineage core and shell genes in uncultured planktonic thaumarchaeota and euryarchaeota.</title>
        <authorList>
            <person name="Deschamps P."/>
            <person name="Zivanovic Y."/>
            <person name="Moreira D."/>
            <person name="Rodriguez-Valera F."/>
            <person name="Lopez-Garcia P."/>
        </authorList>
    </citation>
    <scope>NUCLEOTIDE SEQUENCE</scope>
</reference>
<evidence type="ECO:0000256" key="5">
    <source>
        <dbReference type="ARBA" id="ARBA00022801"/>
    </source>
</evidence>
<dbReference type="Pfam" id="PF00883">
    <property type="entry name" value="Peptidase_M17"/>
    <property type="match status" value="1"/>
</dbReference>
<gene>
    <name evidence="8" type="primary">CARP</name>
    <name evidence="6 8" type="synonym">pepA</name>
</gene>
<dbReference type="NCBIfam" id="NF002073">
    <property type="entry name" value="PRK00913.1-2"/>
    <property type="match status" value="1"/>
</dbReference>
<name>A0A075FZM3_9EURY</name>
<dbReference type="InterPro" id="IPR023042">
    <property type="entry name" value="Peptidase_M17_leu_NH2_pept"/>
</dbReference>
<keyword evidence="6" id="KW-0963">Cytoplasm</keyword>
<dbReference type="InterPro" id="IPR011356">
    <property type="entry name" value="Leucine_aapep/pepB"/>
</dbReference>
<feature type="domain" description="Cytosol aminopeptidase" evidence="7">
    <location>
        <begin position="339"/>
        <end position="346"/>
    </location>
</feature>
<dbReference type="Gene3D" id="3.40.630.10">
    <property type="entry name" value="Zn peptidases"/>
    <property type="match status" value="1"/>
</dbReference>
<dbReference type="GO" id="GO:0030145">
    <property type="term" value="F:manganese ion binding"/>
    <property type="evidence" value="ECO:0007669"/>
    <property type="project" value="UniProtKB-UniRule"/>
</dbReference>
<evidence type="ECO:0000313" key="8">
    <source>
        <dbReference type="EMBL" id="AIE95052.1"/>
    </source>
</evidence>
<evidence type="ECO:0000256" key="6">
    <source>
        <dbReference type="HAMAP-Rule" id="MF_00181"/>
    </source>
</evidence>
<comment type="catalytic activity">
    <reaction evidence="6">
        <text>Release of an N-terminal amino acid, preferentially leucine, but not glutamic or aspartic acids.</text>
        <dbReference type="EC" id="3.4.11.10"/>
    </reaction>
</comment>
<evidence type="ECO:0000256" key="3">
    <source>
        <dbReference type="ARBA" id="ARBA00022438"/>
    </source>
</evidence>
<comment type="cofactor">
    <cofactor evidence="6">
        <name>Mn(2+)</name>
        <dbReference type="ChEBI" id="CHEBI:29035"/>
    </cofactor>
    <text evidence="6">Binds 2 manganese ions per subunit.</text>
</comment>
<keyword evidence="4 6" id="KW-0645">Protease</keyword>
<dbReference type="GO" id="GO:0070006">
    <property type="term" value="F:metalloaminopeptidase activity"/>
    <property type="evidence" value="ECO:0007669"/>
    <property type="project" value="InterPro"/>
</dbReference>
<dbReference type="SUPFAM" id="SSF53187">
    <property type="entry name" value="Zn-dependent exopeptidases"/>
    <property type="match status" value="1"/>
</dbReference>